<reference evidence="11" key="3">
    <citation type="submission" date="2025-09" db="UniProtKB">
        <authorList>
            <consortium name="Ensembl"/>
        </authorList>
    </citation>
    <scope>IDENTIFICATION</scope>
</reference>
<dbReference type="GO" id="GO:0016020">
    <property type="term" value="C:membrane"/>
    <property type="evidence" value="ECO:0007669"/>
    <property type="project" value="UniProtKB-SubCell"/>
</dbReference>
<dbReference type="Ensembl" id="ENSOGAT00000032823.1">
    <property type="protein sequence ID" value="ENSOGAP00000018443.1"/>
    <property type="gene ID" value="ENSOGAG00000027866.1"/>
</dbReference>
<feature type="chain" id="PRO_5003545549" evidence="10">
    <location>
        <begin position="20"/>
        <end position="237"/>
    </location>
</feature>
<keyword evidence="4" id="KW-0812">Transmembrane</keyword>
<keyword evidence="8" id="KW-0472">Membrane</keyword>
<evidence type="ECO:0000256" key="3">
    <source>
        <dbReference type="ARBA" id="ARBA00022617"/>
    </source>
</evidence>
<reference evidence="11" key="2">
    <citation type="submission" date="2025-08" db="UniProtKB">
        <authorList>
            <consortium name="Ensembl"/>
        </authorList>
    </citation>
    <scope>IDENTIFICATION</scope>
</reference>
<evidence type="ECO:0000256" key="9">
    <source>
        <dbReference type="PIRSR" id="PIRSR602326-1"/>
    </source>
</evidence>
<dbReference type="Gene3D" id="1.10.760.10">
    <property type="entry name" value="Cytochrome c-like domain"/>
    <property type="match status" value="1"/>
</dbReference>
<dbReference type="InterPro" id="IPR002326">
    <property type="entry name" value="Cyt_c1"/>
</dbReference>
<keyword evidence="3 9" id="KW-0349">Heme</keyword>
<dbReference type="Pfam" id="PF02167">
    <property type="entry name" value="Cytochrom_C1"/>
    <property type="match status" value="1"/>
</dbReference>
<dbReference type="GO" id="GO:0020037">
    <property type="term" value="F:heme binding"/>
    <property type="evidence" value="ECO:0007669"/>
    <property type="project" value="InterPro"/>
</dbReference>
<evidence type="ECO:0000256" key="8">
    <source>
        <dbReference type="ARBA" id="ARBA00023136"/>
    </source>
</evidence>
<dbReference type="STRING" id="30611.ENSOGAP00000018443"/>
<evidence type="ECO:0000256" key="2">
    <source>
        <dbReference type="ARBA" id="ARBA00006488"/>
    </source>
</evidence>
<organism evidence="11 12">
    <name type="scientific">Otolemur garnettii</name>
    <name type="common">Small-eared galago</name>
    <name type="synonym">Garnett's greater bushbaby</name>
    <dbReference type="NCBI Taxonomy" id="30611"/>
    <lineage>
        <taxon>Eukaryota</taxon>
        <taxon>Metazoa</taxon>
        <taxon>Chordata</taxon>
        <taxon>Craniata</taxon>
        <taxon>Vertebrata</taxon>
        <taxon>Euteleostomi</taxon>
        <taxon>Mammalia</taxon>
        <taxon>Eutheria</taxon>
        <taxon>Euarchontoglires</taxon>
        <taxon>Primates</taxon>
        <taxon>Strepsirrhini</taxon>
        <taxon>Lorisiformes</taxon>
        <taxon>Galagidae</taxon>
        <taxon>Otolemur</taxon>
    </lineage>
</organism>
<dbReference type="eggNOG" id="KOG3052">
    <property type="taxonomic scope" value="Eukaryota"/>
</dbReference>
<keyword evidence="5 9" id="KW-0479">Metal-binding</keyword>
<sequence length="237" mass="25434">LMLPTLGMLVARGAGLVGAHSCASALDLYPPSNLWSHRGPCSSLDHPVCKQVSASCQSVDSVAYHHLVGRRYTEVDAKALAEEVGVLVGPCEEGEMFMWPEKLPKPYPNPEAAASANNGALPDLSCIRKAKQGNEAHVSLLTGTCLSEKAYTSTPISRVPPIYTDVLEFGDGTPATMSQGAKDVCTFLHWASEPEHDHGNCTGLKVVMGLLLPPVYAMNQSKWSVLKTRKVQIPEPD</sequence>
<feature type="binding site" description="covalent" evidence="9">
    <location>
        <position position="56"/>
    </location>
    <ligand>
        <name>heme c</name>
        <dbReference type="ChEBI" id="CHEBI:61717"/>
    </ligand>
</feature>
<keyword evidence="10" id="KW-0732">Signal</keyword>
<dbReference type="GO" id="GO:0046872">
    <property type="term" value="F:metal ion binding"/>
    <property type="evidence" value="ECO:0007669"/>
    <property type="project" value="UniProtKB-KW"/>
</dbReference>
<comment type="similarity">
    <text evidence="2">Belongs to the cytochrome c family.</text>
</comment>
<dbReference type="SUPFAM" id="SSF46626">
    <property type="entry name" value="Cytochrome c"/>
    <property type="match status" value="1"/>
</dbReference>
<dbReference type="HOGENOM" id="CLU_040334_1_0_1"/>
<dbReference type="InParanoid" id="H0XQQ1"/>
<comment type="cofactor">
    <cofactor evidence="9">
        <name>heme c</name>
        <dbReference type="ChEBI" id="CHEBI:61717"/>
    </cofactor>
    <text evidence="9">Binds 1 heme c group covalently per subunit.</text>
</comment>
<feature type="signal peptide" evidence="10">
    <location>
        <begin position="1"/>
        <end position="19"/>
    </location>
</feature>
<comment type="subcellular location">
    <subcellularLocation>
        <location evidence="1">Membrane</location>
    </subcellularLocation>
</comment>
<dbReference type="OMA" id="DHASIRC"/>
<proteinExistence type="inferred from homology"/>
<protein>
    <submittedName>
        <fullName evidence="11">Uncharacterized protein</fullName>
    </submittedName>
</protein>
<reference evidence="12" key="1">
    <citation type="submission" date="2011-03" db="EMBL/GenBank/DDBJ databases">
        <title>Version 3 of the genome sequence of Otolemur garnettii (Bushbaby).</title>
        <authorList>
            <consortium name="The Broad Institute Genome Sequencing Platform"/>
            <person name="Di Palma F."/>
            <person name="Johnson J."/>
            <person name="Lander E.S."/>
            <person name="Lindblad-Toh K."/>
            <person name="Jaffe D.B."/>
            <person name="Gnerre S."/>
            <person name="MacCallum I."/>
            <person name="Przybylski D."/>
            <person name="Ribeiro F.J."/>
            <person name="Burton J.N."/>
            <person name="Walker B.J."/>
            <person name="Sharpe T."/>
            <person name="Hall G."/>
        </authorList>
    </citation>
    <scope>NUCLEOTIDE SEQUENCE [LARGE SCALE GENOMIC DNA]</scope>
</reference>
<evidence type="ECO:0000256" key="7">
    <source>
        <dbReference type="ARBA" id="ARBA00023004"/>
    </source>
</evidence>
<dbReference type="InterPro" id="IPR036909">
    <property type="entry name" value="Cyt_c-like_dom_sf"/>
</dbReference>
<accession>H0XQQ1</accession>
<name>H0XQQ1_OTOGA</name>
<dbReference type="GO" id="GO:0009055">
    <property type="term" value="F:electron transfer activity"/>
    <property type="evidence" value="ECO:0007669"/>
    <property type="project" value="InterPro"/>
</dbReference>
<dbReference type="PANTHER" id="PTHR10266:SF3">
    <property type="entry name" value="CYTOCHROME C1, HEME PROTEIN, MITOCHONDRIAL"/>
    <property type="match status" value="1"/>
</dbReference>
<dbReference type="GO" id="GO:0005739">
    <property type="term" value="C:mitochondrion"/>
    <property type="evidence" value="ECO:0007669"/>
    <property type="project" value="GOC"/>
</dbReference>
<keyword evidence="6" id="KW-1133">Transmembrane helix</keyword>
<keyword evidence="7 9" id="KW-0408">Iron</keyword>
<evidence type="ECO:0000256" key="5">
    <source>
        <dbReference type="ARBA" id="ARBA00022723"/>
    </source>
</evidence>
<keyword evidence="12" id="KW-1185">Reference proteome</keyword>
<dbReference type="PRINTS" id="PR00603">
    <property type="entry name" value="CYTOCHROMEC1"/>
</dbReference>
<evidence type="ECO:0000256" key="4">
    <source>
        <dbReference type="ARBA" id="ARBA00022692"/>
    </source>
</evidence>
<dbReference type="GO" id="GO:0006122">
    <property type="term" value="P:mitochondrial electron transport, ubiquinol to cytochrome c"/>
    <property type="evidence" value="ECO:0007669"/>
    <property type="project" value="TreeGrafter"/>
</dbReference>
<dbReference type="EMBL" id="AAQR03092899">
    <property type="status" value="NOT_ANNOTATED_CDS"/>
    <property type="molecule type" value="Genomic_DNA"/>
</dbReference>
<evidence type="ECO:0000313" key="11">
    <source>
        <dbReference type="Ensembl" id="ENSOGAP00000018443.1"/>
    </source>
</evidence>
<evidence type="ECO:0000256" key="6">
    <source>
        <dbReference type="ARBA" id="ARBA00022989"/>
    </source>
</evidence>
<evidence type="ECO:0000256" key="1">
    <source>
        <dbReference type="ARBA" id="ARBA00004370"/>
    </source>
</evidence>
<evidence type="ECO:0000313" key="12">
    <source>
        <dbReference type="Proteomes" id="UP000005225"/>
    </source>
</evidence>
<dbReference type="GeneTree" id="ENSGT00390000012445"/>
<dbReference type="AlphaFoldDB" id="H0XQQ1"/>
<dbReference type="Proteomes" id="UP000005225">
    <property type="component" value="Unassembled WGS sequence"/>
</dbReference>
<evidence type="ECO:0000256" key="10">
    <source>
        <dbReference type="SAM" id="SignalP"/>
    </source>
</evidence>
<dbReference type="PANTHER" id="PTHR10266">
    <property type="entry name" value="CYTOCHROME C1"/>
    <property type="match status" value="1"/>
</dbReference>